<sequence>MRDKRAKLGRLLLDAGLVGEQELKAALCYQKNQRCLLGASLVKLGFLSEDKLLDFLAENLQLPRINLDGFFSPPEVLDCVPMERAFAFTVFPLARLQSSSGPVLRVAMADPCNLTVIDALEFMTGFSILPVLASESAIYGAIQRNYVQNHPAGAGFKKQACNESSQETDVYRDKLDKLIELLENKGILSPEEIQRLGRE</sequence>
<dbReference type="InterPro" id="IPR007831">
    <property type="entry name" value="T2SS_GspE_N"/>
</dbReference>
<proteinExistence type="predicted"/>
<dbReference type="EMBL" id="CP015518">
    <property type="protein sequence ID" value="APG26006.1"/>
    <property type="molecule type" value="Genomic_DNA"/>
</dbReference>
<dbReference type="Pfam" id="PF05157">
    <property type="entry name" value="MshEN"/>
    <property type="match status" value="1"/>
</dbReference>
<reference evidence="2 3" key="1">
    <citation type="journal article" date="2017" name="Genome Announc.">
        <title>Complete Genome Sequences of Two Acetylene-Fermenting Pelobacter acetylenicus Strains.</title>
        <authorList>
            <person name="Sutton J.M."/>
            <person name="Baesman S.M."/>
            <person name="Fierst J.L."/>
            <person name="Poret-Peterson A.T."/>
            <person name="Oremland R.S."/>
            <person name="Dunlap D.S."/>
            <person name="Akob D.M."/>
        </authorList>
    </citation>
    <scope>NUCLEOTIDE SEQUENCE [LARGE SCALE GENOMIC DNA]</scope>
    <source>
        <strain evidence="2 3">DSM 3247</strain>
    </source>
</reference>
<dbReference type="Gene3D" id="3.30.300.160">
    <property type="entry name" value="Type II secretion system, protein E, N-terminal domain"/>
    <property type="match status" value="1"/>
</dbReference>
<evidence type="ECO:0000313" key="2">
    <source>
        <dbReference type="EMBL" id="APG26006.1"/>
    </source>
</evidence>
<dbReference type="SUPFAM" id="SSF160246">
    <property type="entry name" value="EspE N-terminal domain-like"/>
    <property type="match status" value="1"/>
</dbReference>
<name>A0A1L3GJ95_SYNAC</name>
<dbReference type="InterPro" id="IPR037257">
    <property type="entry name" value="T2SS_E_N_sf"/>
</dbReference>
<accession>A0A1L3GJ95</accession>
<keyword evidence="3" id="KW-1185">Reference proteome</keyword>
<dbReference type="STRING" id="29542.A6070_08085"/>
<gene>
    <name evidence="2" type="ORF">A7E75_14060</name>
</gene>
<protein>
    <recommendedName>
        <fullName evidence="1">Type II secretion system protein GspE N-terminal domain-containing protein</fullName>
    </recommendedName>
</protein>
<dbReference type="Proteomes" id="UP000182264">
    <property type="component" value="Chromosome"/>
</dbReference>
<evidence type="ECO:0000313" key="3">
    <source>
        <dbReference type="Proteomes" id="UP000182264"/>
    </source>
</evidence>
<feature type="domain" description="Type II secretion system protein GspE N-terminal" evidence="1">
    <location>
        <begin position="60"/>
        <end position="148"/>
    </location>
</feature>
<organism evidence="2 3">
    <name type="scientific">Syntrophotalea acetylenica</name>
    <name type="common">Pelobacter acetylenicus</name>
    <dbReference type="NCBI Taxonomy" id="29542"/>
    <lineage>
        <taxon>Bacteria</taxon>
        <taxon>Pseudomonadati</taxon>
        <taxon>Thermodesulfobacteriota</taxon>
        <taxon>Desulfuromonadia</taxon>
        <taxon>Desulfuromonadales</taxon>
        <taxon>Syntrophotaleaceae</taxon>
        <taxon>Syntrophotalea</taxon>
    </lineage>
</organism>
<evidence type="ECO:0000259" key="1">
    <source>
        <dbReference type="Pfam" id="PF05157"/>
    </source>
</evidence>
<dbReference type="AlphaFoldDB" id="A0A1L3GJ95"/>